<dbReference type="InterPro" id="IPR054612">
    <property type="entry name" value="Phage_capsid-like_C"/>
</dbReference>
<name>A0A9X3FNU2_9LACT</name>
<dbReference type="RefSeq" id="WP_268752489.1">
    <property type="nucleotide sequence ID" value="NZ_JAPRFQ010000002.1"/>
</dbReference>
<gene>
    <name evidence="3" type="ORF">OW157_05990</name>
</gene>
<evidence type="ECO:0000313" key="4">
    <source>
        <dbReference type="Proteomes" id="UP001146670"/>
    </source>
</evidence>
<organism evidence="3 4">
    <name type="scientific">Aerococcus kribbianus</name>
    <dbReference type="NCBI Taxonomy" id="2999064"/>
    <lineage>
        <taxon>Bacteria</taxon>
        <taxon>Bacillati</taxon>
        <taxon>Bacillota</taxon>
        <taxon>Bacilli</taxon>
        <taxon>Lactobacillales</taxon>
        <taxon>Aerococcaceae</taxon>
        <taxon>Aerococcus</taxon>
    </lineage>
</organism>
<dbReference type="Proteomes" id="UP001146670">
    <property type="component" value="Unassembled WGS sequence"/>
</dbReference>
<evidence type="ECO:0000313" key="3">
    <source>
        <dbReference type="EMBL" id="MCZ0726123.1"/>
    </source>
</evidence>
<dbReference type="Pfam" id="PF05065">
    <property type="entry name" value="Phage_capsid"/>
    <property type="match status" value="1"/>
</dbReference>
<keyword evidence="4" id="KW-1185">Reference proteome</keyword>
<dbReference type="InterPro" id="IPR024455">
    <property type="entry name" value="Phage_capsid"/>
</dbReference>
<dbReference type="SUPFAM" id="SSF56563">
    <property type="entry name" value="Major capsid protein gp5"/>
    <property type="match status" value="1"/>
</dbReference>
<proteinExistence type="predicted"/>
<feature type="domain" description="Phage capsid-like C-terminal" evidence="2">
    <location>
        <begin position="89"/>
        <end position="281"/>
    </location>
</feature>
<dbReference type="NCBIfam" id="TIGR01554">
    <property type="entry name" value="major_cap_HK97"/>
    <property type="match status" value="1"/>
</dbReference>
<reference evidence="3" key="1">
    <citation type="submission" date="2022-12" db="EMBL/GenBank/DDBJ databases">
        <title>Description and comparative metabolic analysis of Aerococcus sp. nov., isolated from the feces of a pig.</title>
        <authorList>
            <person name="Chang Y.-H."/>
        </authorList>
    </citation>
    <scope>NUCLEOTIDE SEQUENCE</scope>
    <source>
        <strain evidence="3">YH-aer222</strain>
    </source>
</reference>
<accession>A0A9X3FNU2</accession>
<evidence type="ECO:0000256" key="1">
    <source>
        <dbReference type="ARBA" id="ARBA00004328"/>
    </source>
</evidence>
<dbReference type="AlphaFoldDB" id="A0A9X3FNU2"/>
<sequence length="384" mass="42309">MKLQLSDSFKDARQAFIDAVKANEDVNIQGEAYGEMIDELAETVREQAKSDAEAVVKQGLAVQESSLTPEQYRFFNEIDKEVGYKEEKLLPETTINEIFEDLTTEHPLLNAIGMRSAGPRVKFLCSETSGVAVWGKIFGEIKGQLDAAFSEDTEITNKLTAFVVIPKDLKDLNVNWIEAFVRTQITEAFSVAIELAFVDGDGNDKPIGLNRDIKKGSVSGEVTTYPKKEAEGTLTFATPRATVNELTKVMKYHSTKENGHSLNVSGKVVMVVNPENKWEVEAQHTVLNANGVYVTALPFNIQIVESIAQPINEVTTFIKGRYDAVIGGGVTVRKYDQALPIEDMDLYTAKQFVFGKAKDSKSTAVWTLDIPEDAPGTTIDTPEA</sequence>
<comment type="caution">
    <text evidence="3">The sequence shown here is derived from an EMBL/GenBank/DDBJ whole genome shotgun (WGS) entry which is preliminary data.</text>
</comment>
<protein>
    <submittedName>
        <fullName evidence="3">Phage major capsid protein</fullName>
    </submittedName>
</protein>
<dbReference type="EMBL" id="JAPRFR010000002">
    <property type="protein sequence ID" value="MCZ0726123.1"/>
    <property type="molecule type" value="Genomic_DNA"/>
</dbReference>
<evidence type="ECO:0000259" key="2">
    <source>
        <dbReference type="Pfam" id="PF05065"/>
    </source>
</evidence>
<comment type="subcellular location">
    <subcellularLocation>
        <location evidence="1">Virion</location>
    </subcellularLocation>
</comment>